<dbReference type="RefSeq" id="XP_024334260.1">
    <property type="nucleotide sequence ID" value="XM_024479914.1"/>
</dbReference>
<gene>
    <name evidence="1" type="ORF">POSPLADRAFT_1050113</name>
</gene>
<organism evidence="1 2">
    <name type="scientific">Postia placenta MAD-698-R-SB12</name>
    <dbReference type="NCBI Taxonomy" id="670580"/>
    <lineage>
        <taxon>Eukaryota</taxon>
        <taxon>Fungi</taxon>
        <taxon>Dikarya</taxon>
        <taxon>Basidiomycota</taxon>
        <taxon>Agaricomycotina</taxon>
        <taxon>Agaricomycetes</taxon>
        <taxon>Polyporales</taxon>
        <taxon>Adustoporiaceae</taxon>
        <taxon>Rhodonia</taxon>
    </lineage>
</organism>
<name>A0A1X6MMK0_9APHY</name>
<dbReference type="GeneID" id="36324864"/>
<dbReference type="AlphaFoldDB" id="A0A1X6MMK0"/>
<evidence type="ECO:0000313" key="1">
    <source>
        <dbReference type="EMBL" id="OSX57466.1"/>
    </source>
</evidence>
<protein>
    <submittedName>
        <fullName evidence="1">Uncharacterized protein</fullName>
    </submittedName>
</protein>
<dbReference type="EMBL" id="KZ110608">
    <property type="protein sequence ID" value="OSX57466.1"/>
    <property type="molecule type" value="Genomic_DNA"/>
</dbReference>
<dbReference type="Proteomes" id="UP000194127">
    <property type="component" value="Unassembled WGS sequence"/>
</dbReference>
<accession>A0A1X6MMK0</accession>
<proteinExistence type="predicted"/>
<evidence type="ECO:0000313" key="2">
    <source>
        <dbReference type="Proteomes" id="UP000194127"/>
    </source>
</evidence>
<sequence>MFSAHSEVCGEGAPVIEQEVFLGWLRGCHDLMVSMKCLAEITELVRKRGKQDLPGLPVIISPANLAEEARVLTSQARLAGLLSEYDDLLAPAIVLDELETCHGSVIWDMDTLSISFRKVRAALREWSNASIALNTGNID</sequence>
<reference evidence="1 2" key="1">
    <citation type="submission" date="2017-04" db="EMBL/GenBank/DDBJ databases">
        <title>Genome Sequence of the Model Brown-Rot Fungus Postia placenta SB12.</title>
        <authorList>
            <consortium name="DOE Joint Genome Institute"/>
            <person name="Gaskell J."/>
            <person name="Kersten P."/>
            <person name="Larrondo L.F."/>
            <person name="Canessa P."/>
            <person name="Martinez D."/>
            <person name="Hibbett D."/>
            <person name="Schmoll M."/>
            <person name="Kubicek C.P."/>
            <person name="Martinez A.T."/>
            <person name="Yadav J."/>
            <person name="Master E."/>
            <person name="Magnuson J.K."/>
            <person name="James T."/>
            <person name="Yaver D."/>
            <person name="Berka R."/>
            <person name="Labutti K."/>
            <person name="Lipzen A."/>
            <person name="Aerts A."/>
            <person name="Barry K."/>
            <person name="Henrissat B."/>
            <person name="Blanchette R."/>
            <person name="Grigoriev I."/>
            <person name="Cullen D."/>
        </authorList>
    </citation>
    <scope>NUCLEOTIDE SEQUENCE [LARGE SCALE GENOMIC DNA]</scope>
    <source>
        <strain evidence="1 2">MAD-698-R-SB12</strain>
    </source>
</reference>
<keyword evidence="2" id="KW-1185">Reference proteome</keyword>